<keyword evidence="3" id="KW-1185">Reference proteome</keyword>
<organism evidence="2 3">
    <name type="scientific">Ustilago hordei</name>
    <name type="common">Barley covered smut fungus</name>
    <dbReference type="NCBI Taxonomy" id="120017"/>
    <lineage>
        <taxon>Eukaryota</taxon>
        <taxon>Fungi</taxon>
        <taxon>Dikarya</taxon>
        <taxon>Basidiomycota</taxon>
        <taxon>Ustilaginomycotina</taxon>
        <taxon>Ustilaginomycetes</taxon>
        <taxon>Ustilaginales</taxon>
        <taxon>Ustilaginaceae</taxon>
        <taxon>Ustilago</taxon>
    </lineage>
</organism>
<evidence type="ECO:0008006" key="4">
    <source>
        <dbReference type="Google" id="ProtNLM"/>
    </source>
</evidence>
<evidence type="ECO:0000313" key="2">
    <source>
        <dbReference type="EMBL" id="CCF52218.1"/>
    </source>
</evidence>
<accession>I2FZ75</accession>
<proteinExistence type="predicted"/>
<dbReference type="OMA" id="WIAGKGQ"/>
<reference evidence="2 3" key="1">
    <citation type="journal article" date="2012" name="Plant Cell">
        <title>Genome comparison of barley and maize smut fungi reveals targeted loss of RNA silencing components and species-specific presence of transposable elements.</title>
        <authorList>
            <person name="Laurie J.D."/>
            <person name="Ali S."/>
            <person name="Linning R."/>
            <person name="Mannhaupt G."/>
            <person name="Wong P."/>
            <person name="Gueldener U."/>
            <person name="Muensterkoetter M."/>
            <person name="Moore R."/>
            <person name="Kahmann R."/>
            <person name="Bakkeren G."/>
            <person name="Schirawski J."/>
        </authorList>
    </citation>
    <scope>NUCLEOTIDE SEQUENCE [LARGE SCALE GENOMIC DNA]</scope>
    <source>
        <strain evidence="3">Uh4875-4</strain>
    </source>
</reference>
<dbReference type="EMBL" id="CAGI01000172">
    <property type="protein sequence ID" value="CCF52218.1"/>
    <property type="molecule type" value="Genomic_DNA"/>
</dbReference>
<dbReference type="eggNOG" id="ENOG502S59R">
    <property type="taxonomic scope" value="Eukaryota"/>
</dbReference>
<dbReference type="AlphaFoldDB" id="I2FZ75"/>
<protein>
    <recommendedName>
        <fullName evidence="4">FIST domain-containing protein</fullName>
    </recommendedName>
</protein>
<dbReference type="OrthoDB" id="10251508at2759"/>
<evidence type="ECO:0000313" key="3">
    <source>
        <dbReference type="Proteomes" id="UP000006174"/>
    </source>
</evidence>
<name>I2FZ75_USTHO</name>
<dbReference type="Proteomes" id="UP000006174">
    <property type="component" value="Unassembled WGS sequence"/>
</dbReference>
<feature type="compositionally biased region" description="Polar residues" evidence="1">
    <location>
        <begin position="644"/>
        <end position="653"/>
    </location>
</feature>
<feature type="region of interest" description="Disordered" evidence="1">
    <location>
        <begin position="36"/>
        <end position="66"/>
    </location>
</feature>
<gene>
    <name evidence="2" type="ORF">UHOR_03496</name>
</gene>
<evidence type="ECO:0000256" key="1">
    <source>
        <dbReference type="SAM" id="MobiDB-lite"/>
    </source>
</evidence>
<dbReference type="HOGENOM" id="CLU_405009_0_0_1"/>
<feature type="region of interest" description="Disordered" evidence="1">
    <location>
        <begin position="141"/>
        <end position="165"/>
    </location>
</feature>
<feature type="region of interest" description="Disordered" evidence="1">
    <location>
        <begin position="439"/>
        <end position="470"/>
    </location>
</feature>
<feature type="region of interest" description="Disordered" evidence="1">
    <location>
        <begin position="598"/>
        <end position="617"/>
    </location>
</feature>
<comment type="caution">
    <text evidence="2">The sequence shown here is derived from an EMBL/GenBank/DDBJ whole genome shotgun (WGS) entry which is preliminary data.</text>
</comment>
<sequence length="700" mass="73354">MLTTTARTSVLPRATWSSARQATCTAVQRRSYAQAADVGPGLGAPASSRPAQGGGQQRQQWQRKQPLATAQTLTLFSETPQGLLIALRSTLQSMTSLASRLVPAPNANASPKKGHYDHVLLYALSKDLPSQYLSEAVSILRGPDPAPDASSSKEEKASMTAAQTAAAETEAAKALQAGEDAGSSIARVGILSSPLPSSLIPANAIEPSSQPIASPSLYSAALSLLPGVNAVPFRSTIPGRAEVAVGRWMDRKPSWQQGAERRADLLDDGNGALPGGSRDWRDIWGRENLEGKVPEGLETLDPNSAASFIFFSDTSPHGLMEGLATQFPASSVLGLFAPPTPFETGRDQTLLLSLPQGGPSGVQPSSNIHTHGAVGVALVASNDARDADHLPIPSVKTDFEGLQPFGPRREITAAQGNIISSLDNANAAQQLLRDIQTRSHPLDLGSDKASSSGEGAQKEAEKMSEQQARQIASKVKKEEDFFLAIYAEPASGSSADAKREPLMLAQILSGHPSRGTLSIDTEAELGPGPGQPQGTMKTYAQFYQIDPAFLSKHKKGGEEVKAEMKLISPSAIEIPGPDPSVWVTPRFLFLSLPASNEDLPKADQANDGAGKKQGGGGKHQVMALPNLFIAASERGWIAGKGQKSPLTQGQKANQKGEGGNASPVLGLQKDGSSIITCTVPLAKATLSLRAAAADSSSQMK</sequence>
<feature type="region of interest" description="Disordered" evidence="1">
    <location>
        <begin position="640"/>
        <end position="665"/>
    </location>
</feature>